<dbReference type="GO" id="GO:0005737">
    <property type="term" value="C:cytoplasm"/>
    <property type="evidence" value="ECO:0007669"/>
    <property type="project" value="TreeGrafter"/>
</dbReference>
<evidence type="ECO:0000313" key="8">
    <source>
        <dbReference type="EMBL" id="WWD18902.1"/>
    </source>
</evidence>
<feature type="compositionally biased region" description="Acidic residues" evidence="7">
    <location>
        <begin position="188"/>
        <end position="199"/>
    </location>
</feature>
<dbReference type="EMBL" id="CP144056">
    <property type="protein sequence ID" value="WWD18902.1"/>
    <property type="molecule type" value="Genomic_DNA"/>
</dbReference>
<reference evidence="8" key="1">
    <citation type="submission" date="2017-08" db="EMBL/GenBank/DDBJ databases">
        <authorList>
            <person name="Cuomo C."/>
            <person name="Billmyre B."/>
            <person name="Heitman J."/>
        </authorList>
    </citation>
    <scope>NUCLEOTIDE SEQUENCE</scope>
    <source>
        <strain evidence="8">CBS 12478</strain>
    </source>
</reference>
<feature type="compositionally biased region" description="Acidic residues" evidence="7">
    <location>
        <begin position="865"/>
        <end position="880"/>
    </location>
</feature>
<dbReference type="PANTHER" id="PTHR12558">
    <property type="entry name" value="CELL DIVISION CYCLE 16,23,27"/>
    <property type="match status" value="1"/>
</dbReference>
<dbReference type="InterPro" id="IPR019734">
    <property type="entry name" value="TPR_rpt"/>
</dbReference>
<feature type="region of interest" description="Disordered" evidence="7">
    <location>
        <begin position="827"/>
        <end position="880"/>
    </location>
</feature>
<dbReference type="PANTHER" id="PTHR12558:SF9">
    <property type="entry name" value="CELL DIVISION CYCLE PROTEIN 16 HOMOLOG"/>
    <property type="match status" value="1"/>
</dbReference>
<dbReference type="PROSITE" id="PS50005">
    <property type="entry name" value="TPR"/>
    <property type="match status" value="3"/>
</dbReference>
<dbReference type="GO" id="GO:0016567">
    <property type="term" value="P:protein ubiquitination"/>
    <property type="evidence" value="ECO:0007669"/>
    <property type="project" value="TreeGrafter"/>
</dbReference>
<dbReference type="KEGG" id="ksn:43589736"/>
<dbReference type="Pfam" id="PF13432">
    <property type="entry name" value="TPR_16"/>
    <property type="match status" value="1"/>
</dbReference>
<dbReference type="GeneID" id="43589736"/>
<evidence type="ECO:0000256" key="3">
    <source>
        <dbReference type="ARBA" id="ARBA00022776"/>
    </source>
</evidence>
<accession>A0A5M6BWA6</accession>
<dbReference type="GO" id="GO:0045842">
    <property type="term" value="P:positive regulation of mitotic metaphase/anaphase transition"/>
    <property type="evidence" value="ECO:0007669"/>
    <property type="project" value="TreeGrafter"/>
</dbReference>
<evidence type="ECO:0000256" key="1">
    <source>
        <dbReference type="ARBA" id="ARBA00022618"/>
    </source>
</evidence>
<keyword evidence="6" id="KW-0131">Cell cycle</keyword>
<dbReference type="PROSITE" id="PS50293">
    <property type="entry name" value="TPR_REGION"/>
    <property type="match status" value="2"/>
</dbReference>
<dbReference type="Proteomes" id="UP000322225">
    <property type="component" value="Chromosome 6"/>
</dbReference>
<keyword evidence="1" id="KW-0132">Cell division</keyword>
<evidence type="ECO:0000256" key="6">
    <source>
        <dbReference type="ARBA" id="ARBA00023306"/>
    </source>
</evidence>
<feature type="compositionally biased region" description="Low complexity" evidence="7">
    <location>
        <begin position="82"/>
        <end position="96"/>
    </location>
</feature>
<organism evidence="8 9">
    <name type="scientific">Kwoniella shandongensis</name>
    <dbReference type="NCBI Taxonomy" id="1734106"/>
    <lineage>
        <taxon>Eukaryota</taxon>
        <taxon>Fungi</taxon>
        <taxon>Dikarya</taxon>
        <taxon>Basidiomycota</taxon>
        <taxon>Agaricomycotina</taxon>
        <taxon>Tremellomycetes</taxon>
        <taxon>Tremellales</taxon>
        <taxon>Cryptococcaceae</taxon>
        <taxon>Kwoniella</taxon>
    </lineage>
</organism>
<keyword evidence="9" id="KW-1185">Reference proteome</keyword>
<name>A0A5M6BWA6_9TREE</name>
<dbReference type="GO" id="GO:0005680">
    <property type="term" value="C:anaphase-promoting complex"/>
    <property type="evidence" value="ECO:0007669"/>
    <property type="project" value="TreeGrafter"/>
</dbReference>
<proteinExistence type="predicted"/>
<evidence type="ECO:0000256" key="4">
    <source>
        <dbReference type="ARBA" id="ARBA00022786"/>
    </source>
</evidence>
<evidence type="ECO:0000313" key="9">
    <source>
        <dbReference type="Proteomes" id="UP000322225"/>
    </source>
</evidence>
<feature type="region of interest" description="Disordered" evidence="7">
    <location>
        <begin position="263"/>
        <end position="307"/>
    </location>
</feature>
<dbReference type="SMART" id="SM00028">
    <property type="entry name" value="TPR"/>
    <property type="match status" value="8"/>
</dbReference>
<keyword evidence="4" id="KW-0833">Ubl conjugation pathway</keyword>
<dbReference type="GO" id="GO:0051301">
    <property type="term" value="P:cell division"/>
    <property type="evidence" value="ECO:0007669"/>
    <property type="project" value="UniProtKB-KW"/>
</dbReference>
<reference evidence="8" key="2">
    <citation type="submission" date="2024-01" db="EMBL/GenBank/DDBJ databases">
        <title>Comparative genomics of Cryptococcus and Kwoniella reveals pathogenesis evolution and contrasting modes of karyotype evolution via chromosome fusion or intercentromeric recombination.</title>
        <authorList>
            <person name="Coelho M.A."/>
            <person name="David-Palma M."/>
            <person name="Shea T."/>
            <person name="Bowers K."/>
            <person name="McGinley-Smith S."/>
            <person name="Mohammad A.W."/>
            <person name="Gnirke A."/>
            <person name="Yurkov A.M."/>
            <person name="Nowrousian M."/>
            <person name="Sun S."/>
            <person name="Cuomo C.A."/>
            <person name="Heitman J."/>
        </authorList>
    </citation>
    <scope>NUCLEOTIDE SEQUENCE</scope>
    <source>
        <strain evidence="8">CBS 12478</strain>
    </source>
</reference>
<keyword evidence="5" id="KW-0802">TPR repeat</keyword>
<dbReference type="Pfam" id="PF00515">
    <property type="entry name" value="TPR_1"/>
    <property type="match status" value="1"/>
</dbReference>
<feature type="region of interest" description="Disordered" evidence="7">
    <location>
        <begin position="1"/>
        <end position="44"/>
    </location>
</feature>
<keyword evidence="2" id="KW-0677">Repeat</keyword>
<feature type="compositionally biased region" description="Low complexity" evidence="7">
    <location>
        <begin position="106"/>
        <end position="122"/>
    </location>
</feature>
<feature type="compositionally biased region" description="Basic and acidic residues" evidence="7">
    <location>
        <begin position="157"/>
        <end position="167"/>
    </location>
</feature>
<feature type="compositionally biased region" description="Pro residues" evidence="7">
    <location>
        <begin position="1"/>
        <end position="19"/>
    </location>
</feature>
<sequence>MPPMFTPPNPASPNPPPIAFTPVQSTSSRHHRRLPARSSLSNSFSFVPTALADPPAAGDISLDNSEVSFSFSHPTTRRTKPSNLNFLSSAALSHAAEQGNRGMGQVSPRVRPSPSGSGSSSRTFIPDLGEGGRRRNGHGHGHGHGIEGLPSTRVRSRLGEESPERARVRPRRTSLRRLAQQHPSNSEEGSDEDAEEEEEGRTWSMVDSMRLWRHDAIMQHLYETAAFWGDKILSWTADPNDAFWLAQTHFLTGHYLRAEKLLTDALPPPPKRPLPPRRKDKGKGRSEDEDDMMNGHRLSGSNGNGTAPIEGINGVGENAMGRRLVDESLACRYLAAQCLVHQEKYHEALELLGESNPFKEAGTEPGPDQPSQDEGIKLHSSICHLRALLHLRLSSFALAKESFMEALMLDVKNYDAFRELVEGGMMSEKEEWDFIQGLSFRKQLSEDDANFVKMMYMTKLKKDTHVREVTEARQALTEQYGLGENCDVLVGLADELYAKYKWEDCYVVTSKILARIPGHPTALPLHLACMHHIHRLRSSLFMLAHDLVEQDPQAATTWYAVGLWYFSGKRWAEARRYFSKANLIDSRFAPAWIAFAHSFAYEGEHDHAITAYSTSARLFQGSHLPLLFIGMEHLQLSASNLAEEYFRATEVINASDPLLLNELGVVAYNKEEYEQAASYFRKALRASWDMQGVKSIWAVTYCNLGHAYRILKNYDKAEHNYRQCMRLDPTNATAYASLGMIWQLRGDIREAIKVYHQALSLGPQDPMGTVLLEMGLREQMEALDPTTLPGLPGQLGERGLDPFSVPKGNPIFGPLPIELDPATLEDAGGESVIHPPTAGAGTASTSFTGSLSGIRKDDSEAAYNAEDEVGEGSTMDIEDD</sequence>
<dbReference type="OrthoDB" id="10006270at2759"/>
<dbReference type="RefSeq" id="XP_031860075.1">
    <property type="nucleotide sequence ID" value="XM_032005586.1"/>
</dbReference>
<evidence type="ECO:0000256" key="5">
    <source>
        <dbReference type="ARBA" id="ARBA00022803"/>
    </source>
</evidence>
<dbReference type="SUPFAM" id="SSF81901">
    <property type="entry name" value="HCP-like"/>
    <property type="match status" value="1"/>
</dbReference>
<gene>
    <name evidence="8" type="ORF">CI109_103358</name>
</gene>
<dbReference type="Pfam" id="PF12895">
    <property type="entry name" value="ANAPC3"/>
    <property type="match status" value="2"/>
</dbReference>
<feature type="region of interest" description="Disordered" evidence="7">
    <location>
        <begin position="70"/>
        <end position="202"/>
    </location>
</feature>
<dbReference type="Gene3D" id="1.25.40.10">
    <property type="entry name" value="Tetratricopeptide repeat domain"/>
    <property type="match status" value="1"/>
</dbReference>
<evidence type="ECO:0000256" key="2">
    <source>
        <dbReference type="ARBA" id="ARBA00022737"/>
    </source>
</evidence>
<keyword evidence="3" id="KW-0498">Mitosis</keyword>
<evidence type="ECO:0000256" key="7">
    <source>
        <dbReference type="SAM" id="MobiDB-lite"/>
    </source>
</evidence>
<protein>
    <submittedName>
        <fullName evidence="8">Uncharacterized protein</fullName>
    </submittedName>
</protein>
<feature type="compositionally biased region" description="Basic residues" evidence="7">
    <location>
        <begin position="134"/>
        <end position="143"/>
    </location>
</feature>
<dbReference type="GO" id="GO:0031145">
    <property type="term" value="P:anaphase-promoting complex-dependent catabolic process"/>
    <property type="evidence" value="ECO:0007669"/>
    <property type="project" value="TreeGrafter"/>
</dbReference>
<feature type="compositionally biased region" description="Low complexity" evidence="7">
    <location>
        <begin position="837"/>
        <end position="853"/>
    </location>
</feature>
<dbReference type="InterPro" id="IPR011990">
    <property type="entry name" value="TPR-like_helical_dom_sf"/>
</dbReference>
<dbReference type="AlphaFoldDB" id="A0A5M6BWA6"/>
<dbReference type="SUPFAM" id="SSF48452">
    <property type="entry name" value="TPR-like"/>
    <property type="match status" value="1"/>
</dbReference>